<organism evidence="2 3">
    <name type="scientific">Dissostichus eleginoides</name>
    <name type="common">Patagonian toothfish</name>
    <name type="synonym">Dissostichus amissus</name>
    <dbReference type="NCBI Taxonomy" id="100907"/>
    <lineage>
        <taxon>Eukaryota</taxon>
        <taxon>Metazoa</taxon>
        <taxon>Chordata</taxon>
        <taxon>Craniata</taxon>
        <taxon>Vertebrata</taxon>
        <taxon>Euteleostomi</taxon>
        <taxon>Actinopterygii</taxon>
        <taxon>Neopterygii</taxon>
        <taxon>Teleostei</taxon>
        <taxon>Neoteleostei</taxon>
        <taxon>Acanthomorphata</taxon>
        <taxon>Eupercaria</taxon>
        <taxon>Perciformes</taxon>
        <taxon>Notothenioidei</taxon>
        <taxon>Nototheniidae</taxon>
        <taxon>Dissostichus</taxon>
    </lineage>
</organism>
<gene>
    <name evidence="2" type="ORF">KUDE01_027051</name>
</gene>
<dbReference type="AlphaFoldDB" id="A0AAD9ERP2"/>
<feature type="compositionally biased region" description="Basic and acidic residues" evidence="1">
    <location>
        <begin position="126"/>
        <end position="139"/>
    </location>
</feature>
<evidence type="ECO:0000313" key="3">
    <source>
        <dbReference type="Proteomes" id="UP001228049"/>
    </source>
</evidence>
<dbReference type="EMBL" id="JASDAP010000026">
    <property type="protein sequence ID" value="KAK1878928.1"/>
    <property type="molecule type" value="Genomic_DNA"/>
</dbReference>
<keyword evidence="3" id="KW-1185">Reference proteome</keyword>
<dbReference type="Proteomes" id="UP001228049">
    <property type="component" value="Unassembled WGS sequence"/>
</dbReference>
<evidence type="ECO:0000256" key="1">
    <source>
        <dbReference type="SAM" id="MobiDB-lite"/>
    </source>
</evidence>
<protein>
    <submittedName>
        <fullName evidence="2">NAD(+) phosphorylase MbcT</fullName>
    </submittedName>
</protein>
<name>A0AAD9ERP2_DISEL</name>
<proteinExistence type="predicted"/>
<reference evidence="2" key="1">
    <citation type="submission" date="2023-04" db="EMBL/GenBank/DDBJ databases">
        <title>Chromosome-level genome of Chaenocephalus aceratus.</title>
        <authorList>
            <person name="Park H."/>
        </authorList>
    </citation>
    <scope>NUCLEOTIDE SEQUENCE</scope>
    <source>
        <strain evidence="2">DE</strain>
        <tissue evidence="2">Muscle</tissue>
    </source>
</reference>
<evidence type="ECO:0000313" key="2">
    <source>
        <dbReference type="EMBL" id="KAK1878928.1"/>
    </source>
</evidence>
<accession>A0AAD9ERP2</accession>
<sequence>MTWSSLPYGNRAEEAARIPGVVAGGPTRHAASHVRDIESAFRLFVNPAIDRVILDMTNLEGSRRYGDAWAGMGETDLRAYTGLLILAGVQVPVRGRGQSVGRGERQGHFPRHVAAQTLSRVLQDAEVQRPWHQSREARHGQTRGHTPGVGHVDGAAPVPLRARARGHGGRATGSVQR</sequence>
<feature type="region of interest" description="Disordered" evidence="1">
    <location>
        <begin position="126"/>
        <end position="177"/>
    </location>
</feature>
<comment type="caution">
    <text evidence="2">The sequence shown here is derived from an EMBL/GenBank/DDBJ whole genome shotgun (WGS) entry which is preliminary data.</text>
</comment>